<feature type="compositionally biased region" description="Low complexity" evidence="3">
    <location>
        <begin position="227"/>
        <end position="245"/>
    </location>
</feature>
<feature type="region of interest" description="Disordered" evidence="3">
    <location>
        <begin position="219"/>
        <end position="281"/>
    </location>
</feature>
<evidence type="ECO:0000256" key="2">
    <source>
        <dbReference type="ARBA" id="ARBA00023242"/>
    </source>
</evidence>
<reference evidence="6" key="1">
    <citation type="submission" date="2013-09" db="EMBL/GenBank/DDBJ databases">
        <title>The Genome Sequence of Anopheles maculatus species B.</title>
        <authorList>
            <consortium name="The Broad Institute Genomics Platform"/>
            <person name="Neafsey D.E."/>
            <person name="Besansky N."/>
            <person name="Howell P."/>
            <person name="Walton C."/>
            <person name="Young S.K."/>
            <person name="Zeng Q."/>
            <person name="Gargeya S."/>
            <person name="Fitzgerald M."/>
            <person name="Haas B."/>
            <person name="Abouelleil A."/>
            <person name="Allen A.W."/>
            <person name="Alvarado L."/>
            <person name="Arachchi H.M."/>
            <person name="Berlin A.M."/>
            <person name="Chapman S.B."/>
            <person name="Gainer-Dewar J."/>
            <person name="Goldberg J."/>
            <person name="Griggs A."/>
            <person name="Gujja S."/>
            <person name="Hansen M."/>
            <person name="Howarth C."/>
            <person name="Imamovic A."/>
            <person name="Ireland A."/>
            <person name="Larimer J."/>
            <person name="McCowan C."/>
            <person name="Murphy C."/>
            <person name="Pearson M."/>
            <person name="Poon T.W."/>
            <person name="Priest M."/>
            <person name="Roberts A."/>
            <person name="Saif S."/>
            <person name="Shea T."/>
            <person name="Sisk P."/>
            <person name="Sykes S."/>
            <person name="Wortman J."/>
            <person name="Nusbaum C."/>
            <person name="Birren B."/>
        </authorList>
    </citation>
    <scope>NUCLEOTIDE SEQUENCE [LARGE SCALE GENOMIC DNA]</scope>
    <source>
        <strain evidence="6">maculatus3</strain>
    </source>
</reference>
<keyword evidence="4" id="KW-0472">Membrane</keyword>
<comment type="subcellular location">
    <subcellularLocation>
        <location evidence="1">Nucleus</location>
    </subcellularLocation>
</comment>
<protein>
    <submittedName>
        <fullName evidence="5">Uncharacterized protein</fullName>
    </submittedName>
</protein>
<dbReference type="GO" id="GO:0005634">
    <property type="term" value="C:nucleus"/>
    <property type="evidence" value="ECO:0007669"/>
    <property type="project" value="UniProtKB-SubCell"/>
</dbReference>
<dbReference type="AlphaFoldDB" id="A0A182SHQ7"/>
<dbReference type="PANTHER" id="PTHR46765:SF1">
    <property type="entry name" value="P-LOOP CONTAINING NUCLEOSIDE TRIPHOSPHATE HYDROLASES SUPERFAMILY PROTEIN"/>
    <property type="match status" value="1"/>
</dbReference>
<evidence type="ECO:0000313" key="6">
    <source>
        <dbReference type="Proteomes" id="UP000075901"/>
    </source>
</evidence>
<dbReference type="VEuPathDB" id="VectorBase:AMAM007034"/>
<keyword evidence="4" id="KW-1133">Transmembrane helix</keyword>
<evidence type="ECO:0000256" key="1">
    <source>
        <dbReference type="ARBA" id="ARBA00004123"/>
    </source>
</evidence>
<keyword evidence="4" id="KW-0812">Transmembrane</keyword>
<organism evidence="5 6">
    <name type="scientific">Anopheles maculatus</name>
    <dbReference type="NCBI Taxonomy" id="74869"/>
    <lineage>
        <taxon>Eukaryota</taxon>
        <taxon>Metazoa</taxon>
        <taxon>Ecdysozoa</taxon>
        <taxon>Arthropoda</taxon>
        <taxon>Hexapoda</taxon>
        <taxon>Insecta</taxon>
        <taxon>Pterygota</taxon>
        <taxon>Neoptera</taxon>
        <taxon>Endopterygota</taxon>
        <taxon>Diptera</taxon>
        <taxon>Nematocera</taxon>
        <taxon>Culicoidea</taxon>
        <taxon>Culicidae</taxon>
        <taxon>Anophelinae</taxon>
        <taxon>Anopheles</taxon>
        <taxon>Anopheles maculatus group</taxon>
    </lineage>
</organism>
<keyword evidence="6" id="KW-1185">Reference proteome</keyword>
<evidence type="ECO:0000256" key="4">
    <source>
        <dbReference type="SAM" id="Phobius"/>
    </source>
</evidence>
<sequence>MAGDYERLMQGVYENYLHQKMPDADMCGVAEATEWFSFNDRLQRTVNQLQNYAIYPYLAYAFVMWHYLFATLAWPKINFPSKGYEHSQKLTSTKIILTGLRKGLSAHLKGIGEGAAVLIDTIPMLKRVINPSLRSVSLQLLSQKEKSDLTHTVEVMADFGLNYIQLKTPEGTYQYQLNPDLDQLCSFSGTGGQSSTYFGKQIVAREVELEQMRRAQPKLLEAGENGRSAARSSSSSKVSSSKALSNGGHKENTVPKETAGKGSRAASKSSPELPNHLRTLKPKQIVQKTKQVVSETPFRCITIQMSRTRWRLGIRPGAQSTRLRRRRRYFWRVFRKVQTKENAIKSITWFNLYGKDDWKLSAINLWSRFVSPMFPILCWYRFWRCLYNRSSTMKLKSSRLRNLVGGEGTFCFMGIIIV</sequence>
<feature type="transmembrane region" description="Helical" evidence="4">
    <location>
        <begin position="54"/>
        <end position="74"/>
    </location>
</feature>
<accession>A0A182SHQ7</accession>
<proteinExistence type="predicted"/>
<reference evidence="5" key="2">
    <citation type="submission" date="2020-05" db="UniProtKB">
        <authorList>
            <consortium name="EnsemblMetazoa"/>
        </authorList>
    </citation>
    <scope>IDENTIFICATION</scope>
    <source>
        <strain evidence="5">maculatus3</strain>
    </source>
</reference>
<dbReference type="EnsemblMetazoa" id="AMAM007034-RA">
    <property type="protein sequence ID" value="AMAM007034-PA"/>
    <property type="gene ID" value="AMAM007034"/>
</dbReference>
<feature type="compositionally biased region" description="Low complexity" evidence="3">
    <location>
        <begin position="260"/>
        <end position="270"/>
    </location>
</feature>
<name>A0A182SHQ7_9DIPT</name>
<dbReference type="InterPro" id="IPR053016">
    <property type="entry name" value="CTF18-RFC_complex"/>
</dbReference>
<dbReference type="PANTHER" id="PTHR46765">
    <property type="entry name" value="P-LOOP CONTAINING NUCLEOSIDE TRIPHOSPHATE HYDROLASES SUPERFAMILY PROTEIN"/>
    <property type="match status" value="1"/>
</dbReference>
<evidence type="ECO:0000256" key="3">
    <source>
        <dbReference type="SAM" id="MobiDB-lite"/>
    </source>
</evidence>
<dbReference type="Proteomes" id="UP000075901">
    <property type="component" value="Unassembled WGS sequence"/>
</dbReference>
<keyword evidence="2" id="KW-0539">Nucleus</keyword>
<evidence type="ECO:0000313" key="5">
    <source>
        <dbReference type="EnsemblMetazoa" id="AMAM007034-PA"/>
    </source>
</evidence>